<dbReference type="Proteomes" id="UP000002899">
    <property type="component" value="Chromosome IV"/>
</dbReference>
<name>I7JDC4_BABMR</name>
<dbReference type="GO" id="GO:0005506">
    <property type="term" value="F:iron ion binding"/>
    <property type="evidence" value="ECO:0007669"/>
    <property type="project" value="TreeGrafter"/>
</dbReference>
<dbReference type="Gene3D" id="2.60.300.12">
    <property type="entry name" value="HesB-like domain"/>
    <property type="match status" value="1"/>
</dbReference>
<keyword evidence="3" id="KW-0411">Iron-sulfur</keyword>
<dbReference type="GO" id="GO:0051537">
    <property type="term" value="F:2 iron, 2 sulfur cluster binding"/>
    <property type="evidence" value="ECO:0007669"/>
    <property type="project" value="TreeGrafter"/>
</dbReference>
<reference evidence="4 5" key="2">
    <citation type="journal article" date="2013" name="PLoS ONE">
        <title>Whole genome mapping and re-organization of the nuclear and mitochondrial genomes of Babesia microti isolates.</title>
        <authorList>
            <person name="Cornillot E."/>
            <person name="Dassouli A."/>
            <person name="Garg A."/>
            <person name="Pachikara N."/>
            <person name="Randazzo S."/>
            <person name="Depoix D."/>
            <person name="Carcy B."/>
            <person name="Delbecq S."/>
            <person name="Frutos R."/>
            <person name="Silva J.C."/>
            <person name="Sutton R."/>
            <person name="Krause P.J."/>
            <person name="Mamoun C.B."/>
        </authorList>
    </citation>
    <scope>NUCLEOTIDE SEQUENCE [LARGE SCALE GENOMIC DNA]</scope>
    <source>
        <strain evidence="4 5">RI</strain>
    </source>
</reference>
<dbReference type="EMBL" id="LN871599">
    <property type="protein sequence ID" value="CCF75715.1"/>
    <property type="molecule type" value="Genomic_DNA"/>
</dbReference>
<reference evidence="4 5" key="1">
    <citation type="journal article" date="2012" name="Nucleic Acids Res.">
        <title>Sequencing of the smallest Apicomplexan genome from the human pathogen Babesia microti.</title>
        <authorList>
            <person name="Cornillot E."/>
            <person name="Hadj-Kaddour K."/>
            <person name="Dassouli A."/>
            <person name="Noel B."/>
            <person name="Ranwez V."/>
            <person name="Vacherie B."/>
            <person name="Augagneur Y."/>
            <person name="Bres V."/>
            <person name="Duclos A."/>
            <person name="Randazzo S."/>
            <person name="Carcy B."/>
            <person name="Debierre-Grockiego F."/>
            <person name="Delbecq S."/>
            <person name="Moubri-Menage K."/>
            <person name="Shams-Eldin H."/>
            <person name="Usmani-Brown S."/>
            <person name="Bringaud F."/>
            <person name="Wincker P."/>
            <person name="Vivares C.P."/>
            <person name="Schwarz R.T."/>
            <person name="Schetters T.P."/>
            <person name="Krause P.J."/>
            <person name="Gorenflot A."/>
            <person name="Berry V."/>
            <person name="Barbe V."/>
            <person name="Ben Mamoun C."/>
        </authorList>
    </citation>
    <scope>NUCLEOTIDE SEQUENCE [LARGE SCALE GENOMIC DNA]</scope>
    <source>
        <strain evidence="4 5">RI</strain>
    </source>
</reference>
<dbReference type="RefSeq" id="XP_012650123.1">
    <property type="nucleotide sequence ID" value="XM_012794669.1"/>
</dbReference>
<dbReference type="NCBIfam" id="TIGR00049">
    <property type="entry name" value="iron-sulfur cluster assembly accessory protein"/>
    <property type="match status" value="1"/>
</dbReference>
<keyword evidence="3" id="KW-0004">4Fe-4S</keyword>
<protein>
    <submittedName>
        <fullName evidence="4">Iron-sulfur assembly protein IscA-like 2 mitochondrial</fullName>
    </submittedName>
</protein>
<dbReference type="PANTHER" id="PTHR43011">
    <property type="entry name" value="IRON-SULFUR CLUSTER ASSEMBLY 2 HOMOLOG, MITOCHONDRIAL"/>
    <property type="match status" value="1"/>
</dbReference>
<dbReference type="PANTHER" id="PTHR43011:SF1">
    <property type="entry name" value="IRON-SULFUR CLUSTER ASSEMBLY 2 HOMOLOG, MITOCHONDRIAL"/>
    <property type="match status" value="1"/>
</dbReference>
<gene>
    <name evidence="4" type="ORF">BmR1_04g07630</name>
</gene>
<dbReference type="AlphaFoldDB" id="I7JDC4"/>
<keyword evidence="5" id="KW-1185">Reference proteome</keyword>
<comment type="pathway">
    <text evidence="1">Cofactor biosynthesis; iron-sulfur cluster biosynthesis.</text>
</comment>
<dbReference type="GO" id="GO:0005739">
    <property type="term" value="C:mitochondrion"/>
    <property type="evidence" value="ECO:0007669"/>
    <property type="project" value="TreeGrafter"/>
</dbReference>
<organism evidence="4 5">
    <name type="scientific">Babesia microti (strain RI)</name>
    <dbReference type="NCBI Taxonomy" id="1133968"/>
    <lineage>
        <taxon>Eukaryota</taxon>
        <taxon>Sar</taxon>
        <taxon>Alveolata</taxon>
        <taxon>Apicomplexa</taxon>
        <taxon>Aconoidasida</taxon>
        <taxon>Piroplasmida</taxon>
        <taxon>Babesiidae</taxon>
        <taxon>Babesia</taxon>
    </lineage>
</organism>
<dbReference type="KEGG" id="bmic:BmR1_04g07630"/>
<keyword evidence="3" id="KW-0479">Metal-binding</keyword>
<dbReference type="GO" id="GO:0016226">
    <property type="term" value="P:iron-sulfur cluster assembly"/>
    <property type="evidence" value="ECO:0007669"/>
    <property type="project" value="InterPro"/>
</dbReference>
<evidence type="ECO:0000313" key="4">
    <source>
        <dbReference type="EMBL" id="CCF75715.1"/>
    </source>
</evidence>
<evidence type="ECO:0000256" key="2">
    <source>
        <dbReference type="ARBA" id="ARBA00006718"/>
    </source>
</evidence>
<dbReference type="InterPro" id="IPR035903">
    <property type="entry name" value="HesB-like_dom_sf"/>
</dbReference>
<dbReference type="GeneID" id="24426167"/>
<keyword evidence="3" id="KW-0408">Iron</keyword>
<dbReference type="SUPFAM" id="SSF89360">
    <property type="entry name" value="HesB-like domain"/>
    <property type="match status" value="1"/>
</dbReference>
<reference evidence="4 5" key="3">
    <citation type="journal article" date="2016" name="Sci. Rep.">
        <title>Genome-wide diversity and gene expression profiling of Babesia microti isolates identify polymorphic genes that mediate host-pathogen interactions.</title>
        <authorList>
            <person name="Silva J.C."/>
            <person name="Cornillot E."/>
            <person name="McCracken C."/>
            <person name="Usmani-Brown S."/>
            <person name="Dwivedi A."/>
            <person name="Ifeonu O.O."/>
            <person name="Crabtree J."/>
            <person name="Gotia H.T."/>
            <person name="Virji A.Z."/>
            <person name="Reynes C."/>
            <person name="Colinge J."/>
            <person name="Kumar V."/>
            <person name="Lawres L."/>
            <person name="Pazzi J.E."/>
            <person name="Pablo J.V."/>
            <person name="Hung C."/>
            <person name="Brancato J."/>
            <person name="Kumari P."/>
            <person name="Orvis J."/>
            <person name="Tretina K."/>
            <person name="Chibucos M."/>
            <person name="Ott S."/>
            <person name="Sadzewicz L."/>
            <person name="Sengamalay N."/>
            <person name="Shetty A.C."/>
            <person name="Su Q."/>
            <person name="Tallon L."/>
            <person name="Fraser C.M."/>
            <person name="Frutos R."/>
            <person name="Molina D.M."/>
            <person name="Krause P.J."/>
            <person name="Ben Mamoun C."/>
        </authorList>
    </citation>
    <scope>NUCLEOTIDE SEQUENCE [LARGE SCALE GENOMIC DNA]</scope>
    <source>
        <strain evidence="4 5">RI</strain>
    </source>
</reference>
<dbReference type="OrthoDB" id="1938621at2759"/>
<evidence type="ECO:0000313" key="5">
    <source>
        <dbReference type="Proteomes" id="UP000002899"/>
    </source>
</evidence>
<dbReference type="GO" id="GO:0051539">
    <property type="term" value="F:4 iron, 4 sulfur cluster binding"/>
    <property type="evidence" value="ECO:0007669"/>
    <property type="project" value="TreeGrafter"/>
</dbReference>
<dbReference type="InterPro" id="IPR016092">
    <property type="entry name" value="ATAP"/>
</dbReference>
<evidence type="ECO:0000256" key="3">
    <source>
        <dbReference type="ARBA" id="ARBA00022485"/>
    </source>
</evidence>
<proteinExistence type="inferred from homology"/>
<dbReference type="VEuPathDB" id="PiroplasmaDB:BmR1_04g07630"/>
<sequence length="115" mass="12617">MNGVSRMLLATKSAIIKLQELYFKHGNKKALQLKVTSGGCSGFQYNFSLANPYNNLRIVSELPNCMPVVADDDSIMLVSGAKIDYVTSIVARKFILIDIPKVYSECSCGNSFETA</sequence>
<evidence type="ECO:0000256" key="1">
    <source>
        <dbReference type="ARBA" id="ARBA00005151"/>
    </source>
</evidence>
<accession>I7JDC4</accession>
<comment type="similarity">
    <text evidence="2">Belongs to the HesB/IscA family.</text>
</comment>